<keyword evidence="6" id="KW-0408">Iron</keyword>
<evidence type="ECO:0000313" key="11">
    <source>
        <dbReference type="Proteomes" id="UP000183954"/>
    </source>
</evidence>
<protein>
    <submittedName>
        <fullName evidence="10">Aldehyde:ferredoxin oxidoreductase</fullName>
    </submittedName>
</protein>
<dbReference type="STRING" id="1121420.SAMN02746098_03835"/>
<dbReference type="RefSeq" id="WP_073031312.1">
    <property type="nucleotide sequence ID" value="NZ_FQXJ01000016.1"/>
</dbReference>
<comment type="similarity">
    <text evidence="2">Belongs to the AOR/FOR family.</text>
</comment>
<dbReference type="Pfam" id="PF02730">
    <property type="entry name" value="AFOR_N"/>
    <property type="match status" value="1"/>
</dbReference>
<evidence type="ECO:0000313" key="10">
    <source>
        <dbReference type="EMBL" id="SHI29728.1"/>
    </source>
</evidence>
<organism evidence="10 11">
    <name type="scientific">Desulfosporosinus lacus DSM 15449</name>
    <dbReference type="NCBI Taxonomy" id="1121420"/>
    <lineage>
        <taxon>Bacteria</taxon>
        <taxon>Bacillati</taxon>
        <taxon>Bacillota</taxon>
        <taxon>Clostridia</taxon>
        <taxon>Eubacteriales</taxon>
        <taxon>Desulfitobacteriaceae</taxon>
        <taxon>Desulfosporosinus</taxon>
    </lineage>
</organism>
<dbReference type="OrthoDB" id="9763894at2"/>
<keyword evidence="4" id="KW-0479">Metal-binding</keyword>
<evidence type="ECO:0000259" key="9">
    <source>
        <dbReference type="SMART" id="SM00790"/>
    </source>
</evidence>
<dbReference type="GO" id="GO:0016625">
    <property type="term" value="F:oxidoreductase activity, acting on the aldehyde or oxo group of donors, iron-sulfur protein as acceptor"/>
    <property type="evidence" value="ECO:0007669"/>
    <property type="project" value="InterPro"/>
</dbReference>
<proteinExistence type="inferred from homology"/>
<dbReference type="InterPro" id="IPR001203">
    <property type="entry name" value="OxRdtase_Ald_Fedxn_C"/>
</dbReference>
<dbReference type="InterPro" id="IPR013985">
    <property type="entry name" value="Ald_Fedxn_OxRdtase_dom3"/>
</dbReference>
<sequence length="581" mass="61735">MSKILRVNMSTLSVVTEEPKEEYRLLSGRAFIAKYMLTEVKATCEPLGRHNSLIFTPGLLGGSKVFSSGRISIGGKSPLTGGIKESNGGGVVGIKLARLGYQAVIIEGLPKDAQKYILKITATGAELLSAEGYWGCGVYETAARLRQDFGEKVAVSCIGPAGENRLLAAGIANTDTEGVPSRYSGRGGLGAVMGSKGLKALVIDDTGLGSIEPKRPEAFKRVIQEYAQLLKTSPVIKNYTDFGTAALVNLTNAIGGLPTRNFSTGRFSGADKISGETLRETILVRKGKPEHACMPGCLIKCSNVYVDEQGKDLVAPLEYETIALMGSNLEIEDLDVIARLNYLCNDYGLDTIETGAALGVAMAGGLLPFGDQEGAIRMVEEIGKATLTGRVLGNGAMLAGKVLGVLEVPVVKGQAMAAYEPRAIKGTGVTYATSPMGADHTAGNSIRAGLKHNSREGQAAFSQKAQHTVPIYDDLGLCLFSMGVLGAHPEILCQLVNAQLGTDYVFEDLQAIARNTIQWERGFNQAAGFTKVNDRLPEHFTETPNPAAENAVFDVPGEELDNVHPDLELQKSQKDCMDSAC</sequence>
<accession>A0A1M5ZZV5</accession>
<comment type="cofactor">
    <cofactor evidence="1">
        <name>[4Fe-4S] cluster</name>
        <dbReference type="ChEBI" id="CHEBI:49883"/>
    </cofactor>
</comment>
<dbReference type="GO" id="GO:0009055">
    <property type="term" value="F:electron transfer activity"/>
    <property type="evidence" value="ECO:0007669"/>
    <property type="project" value="InterPro"/>
</dbReference>
<dbReference type="SUPFAM" id="SSF48310">
    <property type="entry name" value="Aldehyde ferredoxin oxidoreductase, C-terminal domains"/>
    <property type="match status" value="1"/>
</dbReference>
<dbReference type="Gene3D" id="3.60.9.10">
    <property type="entry name" value="Aldehyde ferredoxin oxidoreductase, N-terminal domain"/>
    <property type="match status" value="1"/>
</dbReference>
<dbReference type="Pfam" id="PF01314">
    <property type="entry name" value="AFOR_C"/>
    <property type="match status" value="1"/>
</dbReference>
<dbReference type="SUPFAM" id="SSF56228">
    <property type="entry name" value="Aldehyde ferredoxin oxidoreductase, N-terminal domain"/>
    <property type="match status" value="1"/>
</dbReference>
<dbReference type="EMBL" id="FQXJ01000016">
    <property type="protein sequence ID" value="SHI29728.1"/>
    <property type="molecule type" value="Genomic_DNA"/>
</dbReference>
<reference evidence="11" key="1">
    <citation type="submission" date="2016-11" db="EMBL/GenBank/DDBJ databases">
        <authorList>
            <person name="Varghese N."/>
            <person name="Submissions S."/>
        </authorList>
    </citation>
    <scope>NUCLEOTIDE SEQUENCE [LARGE SCALE GENOMIC DNA]</scope>
    <source>
        <strain evidence="11">DSM 15449</strain>
    </source>
</reference>
<keyword evidence="11" id="KW-1185">Reference proteome</keyword>
<gene>
    <name evidence="10" type="ORF">SAMN02746098_03835</name>
</gene>
<dbReference type="PANTHER" id="PTHR30038:SF0">
    <property type="entry name" value="TUNGSTEN-CONTAINING ALDEHYDE FERREDOXIN OXIDOREDUCTASE"/>
    <property type="match status" value="1"/>
</dbReference>
<dbReference type="InterPro" id="IPR051919">
    <property type="entry name" value="W-dependent_AOR"/>
</dbReference>
<dbReference type="InterPro" id="IPR036021">
    <property type="entry name" value="Tungsten_al_ferr_oxy-like_C"/>
</dbReference>
<feature type="domain" description="Aldehyde ferredoxin oxidoreductase N-terminal" evidence="9">
    <location>
        <begin position="1"/>
        <end position="207"/>
    </location>
</feature>
<evidence type="ECO:0000256" key="8">
    <source>
        <dbReference type="ARBA" id="ARBA00049934"/>
    </source>
</evidence>
<dbReference type="InterPro" id="IPR013983">
    <property type="entry name" value="Ald_Fedxn_OxRdtase_N"/>
</dbReference>
<evidence type="ECO:0000256" key="7">
    <source>
        <dbReference type="ARBA" id="ARBA00023014"/>
    </source>
</evidence>
<dbReference type="Proteomes" id="UP000183954">
    <property type="component" value="Unassembled WGS sequence"/>
</dbReference>
<evidence type="ECO:0000256" key="2">
    <source>
        <dbReference type="ARBA" id="ARBA00011032"/>
    </source>
</evidence>
<comment type="cofactor">
    <cofactor evidence="8">
        <name>tungstopterin</name>
        <dbReference type="ChEBI" id="CHEBI:30402"/>
    </cofactor>
</comment>
<dbReference type="AlphaFoldDB" id="A0A1M5ZZV5"/>
<dbReference type="Gene3D" id="1.10.599.10">
    <property type="entry name" value="Aldehyde Ferredoxin Oxidoreductase Protein, subunit A, domain 3"/>
    <property type="match status" value="1"/>
</dbReference>
<dbReference type="InterPro" id="IPR036503">
    <property type="entry name" value="Ald_Fedxn_OxRdtase_N_sf"/>
</dbReference>
<dbReference type="SMART" id="SM00790">
    <property type="entry name" value="AFOR_N"/>
    <property type="match status" value="1"/>
</dbReference>
<keyword evidence="3" id="KW-0004">4Fe-4S</keyword>
<dbReference type="PANTHER" id="PTHR30038">
    <property type="entry name" value="ALDEHYDE FERREDOXIN OXIDOREDUCTASE"/>
    <property type="match status" value="1"/>
</dbReference>
<name>A0A1M5ZZV5_9FIRM</name>
<evidence type="ECO:0000256" key="1">
    <source>
        <dbReference type="ARBA" id="ARBA00001966"/>
    </source>
</evidence>
<evidence type="ECO:0000256" key="4">
    <source>
        <dbReference type="ARBA" id="ARBA00022723"/>
    </source>
</evidence>
<keyword evidence="5" id="KW-0560">Oxidoreductase</keyword>
<evidence type="ECO:0000256" key="5">
    <source>
        <dbReference type="ARBA" id="ARBA00023002"/>
    </source>
</evidence>
<dbReference type="InterPro" id="IPR013984">
    <property type="entry name" value="Ald_Fedxn_OxRdtase_dom2"/>
</dbReference>
<dbReference type="GO" id="GO:0051539">
    <property type="term" value="F:4 iron, 4 sulfur cluster binding"/>
    <property type="evidence" value="ECO:0007669"/>
    <property type="project" value="UniProtKB-KW"/>
</dbReference>
<evidence type="ECO:0000256" key="3">
    <source>
        <dbReference type="ARBA" id="ARBA00022485"/>
    </source>
</evidence>
<keyword evidence="7" id="KW-0411">Iron-sulfur</keyword>
<evidence type="ECO:0000256" key="6">
    <source>
        <dbReference type="ARBA" id="ARBA00023004"/>
    </source>
</evidence>
<dbReference type="Gene3D" id="1.10.569.10">
    <property type="entry name" value="Aldehyde Ferredoxin Oxidoreductase Protein, subunit A, domain 2"/>
    <property type="match status" value="1"/>
</dbReference>
<dbReference type="GO" id="GO:0046872">
    <property type="term" value="F:metal ion binding"/>
    <property type="evidence" value="ECO:0007669"/>
    <property type="project" value="UniProtKB-KW"/>
</dbReference>